<sequence length="480" mass="56150">MMNQQRPAPIGSANDKEMLTMAEEELSRLHRQLRIMEEDRCAFLEETGVALAKQRSIISILRKERDALLEDASVARCAIHKRKDEEFTEKVAMLASEKEEKERVLKEEKERLKELDEQIRKLEDNIRVLRPKSAVSDEDYIQRLASGQRSIQILQNRLGNTIKKFCNILAENKRLREEIDHLLKERSHFNEVCEKLLRDVNTGKKFMVELIEHTTVAFDQREEFCSKLELLKKRTMVDELAHTEEMREIHRQLDHDLTLREFLSVKGQKRILKDLEEKERIRLEDEAESLENQLLVYEKTLEQIQQFIDEKSVDRIASQYLKQEEENFALFNYVNELNHEIELLNACILEMQEQIDEQIEMSSIRAKERQATLKSLKLDLEAAGKKANEDKENLEKAKEELHAVLDGIEEVFYIASCDRGPILDLLGNSSDINLFNVKIYLGTIEKKISSIVTKLYFAEKAILKHSKKFSSKEEPVTPIQ</sequence>
<protein>
    <recommendedName>
        <fullName evidence="3">ODAD1 central coiled coil region domain-containing protein</fullName>
    </recommendedName>
</protein>
<dbReference type="AlphaFoldDB" id="A0A9P0JY80"/>
<feature type="coiled-coil region" evidence="2">
    <location>
        <begin position="273"/>
        <end position="307"/>
    </location>
</feature>
<feature type="coiled-coil region" evidence="2">
    <location>
        <begin position="334"/>
        <end position="411"/>
    </location>
</feature>
<dbReference type="PANTHER" id="PTHR21694:SF18">
    <property type="entry name" value="COILED-COIL DOMAIN-CONTAINING PROTEIN 63"/>
    <property type="match status" value="1"/>
</dbReference>
<organism evidence="4 5">
    <name type="scientific">Acanthoscelides obtectus</name>
    <name type="common">Bean weevil</name>
    <name type="synonym">Bruchus obtectus</name>
    <dbReference type="NCBI Taxonomy" id="200917"/>
    <lineage>
        <taxon>Eukaryota</taxon>
        <taxon>Metazoa</taxon>
        <taxon>Ecdysozoa</taxon>
        <taxon>Arthropoda</taxon>
        <taxon>Hexapoda</taxon>
        <taxon>Insecta</taxon>
        <taxon>Pterygota</taxon>
        <taxon>Neoptera</taxon>
        <taxon>Endopterygota</taxon>
        <taxon>Coleoptera</taxon>
        <taxon>Polyphaga</taxon>
        <taxon>Cucujiformia</taxon>
        <taxon>Chrysomeloidea</taxon>
        <taxon>Chrysomelidae</taxon>
        <taxon>Bruchinae</taxon>
        <taxon>Bruchini</taxon>
        <taxon>Acanthoscelides</taxon>
    </lineage>
</organism>
<feature type="domain" description="ODAD1 central coiled coil region" evidence="3">
    <location>
        <begin position="148"/>
        <end position="428"/>
    </location>
</feature>
<dbReference type="OrthoDB" id="6766775at2759"/>
<dbReference type="PANTHER" id="PTHR21694">
    <property type="entry name" value="COILED-COIL DOMAIN-CONTAINING PROTEIN 63"/>
    <property type="match status" value="1"/>
</dbReference>
<evidence type="ECO:0000259" key="3">
    <source>
        <dbReference type="Pfam" id="PF21773"/>
    </source>
</evidence>
<dbReference type="EMBL" id="CAKOFQ010006704">
    <property type="protein sequence ID" value="CAH1962897.1"/>
    <property type="molecule type" value="Genomic_DNA"/>
</dbReference>
<reference evidence="4" key="1">
    <citation type="submission" date="2022-03" db="EMBL/GenBank/DDBJ databases">
        <authorList>
            <person name="Sayadi A."/>
        </authorList>
    </citation>
    <scope>NUCLEOTIDE SEQUENCE</scope>
</reference>
<feature type="coiled-coil region" evidence="2">
    <location>
        <begin position="91"/>
        <end position="132"/>
    </location>
</feature>
<evidence type="ECO:0000313" key="4">
    <source>
        <dbReference type="EMBL" id="CAH1962897.1"/>
    </source>
</evidence>
<proteinExistence type="predicted"/>
<dbReference type="Proteomes" id="UP001152888">
    <property type="component" value="Unassembled WGS sequence"/>
</dbReference>
<evidence type="ECO:0000256" key="1">
    <source>
        <dbReference type="ARBA" id="ARBA00023054"/>
    </source>
</evidence>
<name>A0A9P0JY80_ACAOB</name>
<dbReference type="Pfam" id="PF21773">
    <property type="entry name" value="ODAD1_CC"/>
    <property type="match status" value="1"/>
</dbReference>
<dbReference type="InterPro" id="IPR051876">
    <property type="entry name" value="ODA-DC/CCD"/>
</dbReference>
<comment type="caution">
    <text evidence="4">The sequence shown here is derived from an EMBL/GenBank/DDBJ whole genome shotgun (WGS) entry which is preliminary data.</text>
</comment>
<gene>
    <name evidence="4" type="ORF">ACAOBT_LOCUS4904</name>
</gene>
<keyword evidence="1 2" id="KW-0175">Coiled coil</keyword>
<accession>A0A9P0JY80</accession>
<keyword evidence="5" id="KW-1185">Reference proteome</keyword>
<dbReference type="InterPro" id="IPR049258">
    <property type="entry name" value="ODAD1_CC"/>
</dbReference>
<evidence type="ECO:0000313" key="5">
    <source>
        <dbReference type="Proteomes" id="UP001152888"/>
    </source>
</evidence>
<evidence type="ECO:0000256" key="2">
    <source>
        <dbReference type="SAM" id="Coils"/>
    </source>
</evidence>